<sequence>MADILITGGAGYIGSHAVKRFLEEGHKVTVIDNLMRGFGEAVDVLTGYGDLTFHQVDLRNANAVRSVFTKAHFDAVLHFGALCLVNESMSAPELYFENNVYGTLNLLKAMKEFSVKNIIFSSTCAVYGESVYLPINEEHPKKPSNPYGESKLMAENIIKWMSQIYGFNYLIFRYFNVCGAAEDGSIGDSKKPSVLLLQNLVRGAMGIEEFELTCPKVDTPDGTPIRDYVDVNDLIDAHYLGFSYLEQGGASNEINLGTGRGSSVEEMIQEVEKAINVTIPRKRGDARKGESARLFASNAKAQQLLNWQPKRDIKKSVECLQKWYVARPNGYSY</sequence>
<reference evidence="12 13" key="1">
    <citation type="journal article" date="2020" name="Biotechnol. Biofuels">
        <title>New insights from the biogas microbiome by comprehensive genome-resolved metagenomics of nearly 1600 species originating from multiple anaerobic digesters.</title>
        <authorList>
            <person name="Campanaro S."/>
            <person name="Treu L."/>
            <person name="Rodriguez-R L.M."/>
            <person name="Kovalovszki A."/>
            <person name="Ziels R.M."/>
            <person name="Maus I."/>
            <person name="Zhu X."/>
            <person name="Kougias P.G."/>
            <person name="Basile A."/>
            <person name="Luo G."/>
            <person name="Schluter A."/>
            <person name="Konstantinidis K.T."/>
            <person name="Angelidaki I."/>
        </authorList>
    </citation>
    <scope>NUCLEOTIDE SEQUENCE [LARGE SCALE GENOMIC DNA]</scope>
    <source>
        <strain evidence="12">AS27yjCOA_165</strain>
    </source>
</reference>
<evidence type="ECO:0000256" key="1">
    <source>
        <dbReference type="ARBA" id="ARBA00000083"/>
    </source>
</evidence>
<dbReference type="PANTHER" id="PTHR43725:SF53">
    <property type="entry name" value="UDP-ARABINOSE 4-EPIMERASE 1"/>
    <property type="match status" value="1"/>
</dbReference>
<evidence type="ECO:0000256" key="8">
    <source>
        <dbReference type="ARBA" id="ARBA00023235"/>
    </source>
</evidence>
<evidence type="ECO:0000256" key="9">
    <source>
        <dbReference type="ARBA" id="ARBA00023277"/>
    </source>
</evidence>
<dbReference type="EMBL" id="JAAZNL010000012">
    <property type="protein sequence ID" value="NMB69808.1"/>
    <property type="molecule type" value="Genomic_DNA"/>
</dbReference>
<evidence type="ECO:0000256" key="6">
    <source>
        <dbReference type="ARBA" id="ARBA00018569"/>
    </source>
</evidence>
<dbReference type="EC" id="5.1.3.2" evidence="5 10"/>
<dbReference type="GO" id="GO:0003978">
    <property type="term" value="F:UDP-glucose 4-epimerase activity"/>
    <property type="evidence" value="ECO:0007669"/>
    <property type="project" value="UniProtKB-UniRule"/>
</dbReference>
<dbReference type="InterPro" id="IPR001509">
    <property type="entry name" value="Epimerase_deHydtase"/>
</dbReference>
<evidence type="ECO:0000313" key="12">
    <source>
        <dbReference type="EMBL" id="NMB69808.1"/>
    </source>
</evidence>
<comment type="pathway">
    <text evidence="3 10">Carbohydrate metabolism; galactose metabolism.</text>
</comment>
<dbReference type="NCBIfam" id="TIGR01179">
    <property type="entry name" value="galE"/>
    <property type="match status" value="1"/>
</dbReference>
<comment type="cofactor">
    <cofactor evidence="2 10">
        <name>NAD(+)</name>
        <dbReference type="ChEBI" id="CHEBI:57540"/>
    </cofactor>
</comment>
<dbReference type="InterPro" id="IPR036291">
    <property type="entry name" value="NAD(P)-bd_dom_sf"/>
</dbReference>
<dbReference type="CDD" id="cd05247">
    <property type="entry name" value="UDP_G4E_1_SDR_e"/>
    <property type="match status" value="1"/>
</dbReference>
<proteinExistence type="inferred from homology"/>
<dbReference type="Gene3D" id="3.90.25.10">
    <property type="entry name" value="UDP-galactose 4-epimerase, domain 1"/>
    <property type="match status" value="1"/>
</dbReference>
<gene>
    <name evidence="12" type="primary">galE</name>
    <name evidence="12" type="ORF">GYA27_01220</name>
</gene>
<dbReference type="GO" id="GO:0006012">
    <property type="term" value="P:galactose metabolic process"/>
    <property type="evidence" value="ECO:0007669"/>
    <property type="project" value="UniProtKB-UniPathway"/>
</dbReference>
<name>A0A7X9DJX6_UNCKA</name>
<comment type="caution">
    <text evidence="12">The sequence shown here is derived from an EMBL/GenBank/DDBJ whole genome shotgun (WGS) entry which is preliminary data.</text>
</comment>
<dbReference type="Gene3D" id="3.40.50.720">
    <property type="entry name" value="NAD(P)-binding Rossmann-like Domain"/>
    <property type="match status" value="1"/>
</dbReference>
<evidence type="ECO:0000256" key="10">
    <source>
        <dbReference type="RuleBase" id="RU366046"/>
    </source>
</evidence>
<keyword evidence="7 10" id="KW-0520">NAD</keyword>
<organism evidence="12 13">
    <name type="scientific">candidate division WWE3 bacterium</name>
    <dbReference type="NCBI Taxonomy" id="2053526"/>
    <lineage>
        <taxon>Bacteria</taxon>
        <taxon>Katanobacteria</taxon>
    </lineage>
</organism>
<keyword evidence="8 10" id="KW-0413">Isomerase</keyword>
<evidence type="ECO:0000313" key="13">
    <source>
        <dbReference type="Proteomes" id="UP000526033"/>
    </source>
</evidence>
<evidence type="ECO:0000256" key="4">
    <source>
        <dbReference type="ARBA" id="ARBA00007637"/>
    </source>
</evidence>
<evidence type="ECO:0000256" key="2">
    <source>
        <dbReference type="ARBA" id="ARBA00001911"/>
    </source>
</evidence>
<dbReference type="AlphaFoldDB" id="A0A7X9DJX6"/>
<feature type="domain" description="NAD-dependent epimerase/dehydratase" evidence="11">
    <location>
        <begin position="4"/>
        <end position="257"/>
    </location>
</feature>
<dbReference type="InterPro" id="IPR005886">
    <property type="entry name" value="UDP_G4E"/>
</dbReference>
<protein>
    <recommendedName>
        <fullName evidence="6 10">UDP-glucose 4-epimerase</fullName>
        <ecNumber evidence="5 10">5.1.3.2</ecNumber>
    </recommendedName>
</protein>
<dbReference type="Pfam" id="PF01370">
    <property type="entry name" value="Epimerase"/>
    <property type="match status" value="1"/>
</dbReference>
<comment type="similarity">
    <text evidence="4 10">Belongs to the NAD(P)-dependent epimerase/dehydratase family.</text>
</comment>
<dbReference type="Proteomes" id="UP000526033">
    <property type="component" value="Unassembled WGS sequence"/>
</dbReference>
<keyword evidence="9 10" id="KW-0119">Carbohydrate metabolism</keyword>
<evidence type="ECO:0000256" key="3">
    <source>
        <dbReference type="ARBA" id="ARBA00004947"/>
    </source>
</evidence>
<evidence type="ECO:0000259" key="11">
    <source>
        <dbReference type="Pfam" id="PF01370"/>
    </source>
</evidence>
<dbReference type="UniPathway" id="UPA00214"/>
<comment type="subunit">
    <text evidence="10">Homodimer.</text>
</comment>
<evidence type="ECO:0000256" key="5">
    <source>
        <dbReference type="ARBA" id="ARBA00013189"/>
    </source>
</evidence>
<comment type="catalytic activity">
    <reaction evidence="1 10">
        <text>UDP-alpha-D-glucose = UDP-alpha-D-galactose</text>
        <dbReference type="Rhea" id="RHEA:22168"/>
        <dbReference type="ChEBI" id="CHEBI:58885"/>
        <dbReference type="ChEBI" id="CHEBI:66914"/>
        <dbReference type="EC" id="5.1.3.2"/>
    </reaction>
</comment>
<evidence type="ECO:0000256" key="7">
    <source>
        <dbReference type="ARBA" id="ARBA00023027"/>
    </source>
</evidence>
<dbReference type="SUPFAM" id="SSF51735">
    <property type="entry name" value="NAD(P)-binding Rossmann-fold domains"/>
    <property type="match status" value="1"/>
</dbReference>
<accession>A0A7X9DJX6</accession>
<dbReference type="PANTHER" id="PTHR43725">
    <property type="entry name" value="UDP-GLUCOSE 4-EPIMERASE"/>
    <property type="match status" value="1"/>
</dbReference>